<accession>A0AAN7MRD8</accession>
<evidence type="ECO:0000313" key="2">
    <source>
        <dbReference type="Proteomes" id="UP001333110"/>
    </source>
</evidence>
<gene>
    <name evidence="1" type="ORF">QYF61_022725</name>
</gene>
<dbReference type="AlphaFoldDB" id="A0AAN7MRD8"/>
<name>A0AAN7MRD8_MYCAM</name>
<comment type="caution">
    <text evidence="1">The sequence shown here is derived from an EMBL/GenBank/DDBJ whole genome shotgun (WGS) entry which is preliminary data.</text>
</comment>
<organism evidence="1 2">
    <name type="scientific">Mycteria americana</name>
    <name type="common">Wood stork</name>
    <dbReference type="NCBI Taxonomy" id="33587"/>
    <lineage>
        <taxon>Eukaryota</taxon>
        <taxon>Metazoa</taxon>
        <taxon>Chordata</taxon>
        <taxon>Craniata</taxon>
        <taxon>Vertebrata</taxon>
        <taxon>Euteleostomi</taxon>
        <taxon>Archelosauria</taxon>
        <taxon>Archosauria</taxon>
        <taxon>Dinosauria</taxon>
        <taxon>Saurischia</taxon>
        <taxon>Theropoda</taxon>
        <taxon>Coelurosauria</taxon>
        <taxon>Aves</taxon>
        <taxon>Neognathae</taxon>
        <taxon>Neoaves</taxon>
        <taxon>Aequornithes</taxon>
        <taxon>Ciconiiformes</taxon>
        <taxon>Ciconiidae</taxon>
        <taxon>Mycteria</taxon>
    </lineage>
</organism>
<keyword evidence="2" id="KW-1185">Reference proteome</keyword>
<dbReference type="Proteomes" id="UP001333110">
    <property type="component" value="Unassembled WGS sequence"/>
</dbReference>
<dbReference type="EMBL" id="JAUNZN010000017">
    <property type="protein sequence ID" value="KAK4811632.1"/>
    <property type="molecule type" value="Genomic_DNA"/>
</dbReference>
<protein>
    <submittedName>
        <fullName evidence="1">Uncharacterized protein</fullName>
    </submittedName>
</protein>
<proteinExistence type="predicted"/>
<reference evidence="1 2" key="1">
    <citation type="journal article" date="2023" name="J. Hered.">
        <title>Chromosome-level genome of the wood stork (Mycteria americana) provides insight into avian chromosome evolution.</title>
        <authorList>
            <person name="Flamio R. Jr."/>
            <person name="Ramstad K.M."/>
        </authorList>
    </citation>
    <scope>NUCLEOTIDE SEQUENCE [LARGE SCALE GENOMIC DNA]</scope>
    <source>
        <strain evidence="1">JAX WOST 10</strain>
    </source>
</reference>
<evidence type="ECO:0000313" key="1">
    <source>
        <dbReference type="EMBL" id="KAK4811632.1"/>
    </source>
</evidence>
<sequence>MLFEGRSSPVHQKGAEIPQRCGVKPFPSRLPEILEYAVDLRRREVEGTELNKQSLVSAMALPDRHRTAGPTLPGHAGMLPQALATQRATRCPTARLPGAAASPAQHCVQLWGPQHKKDMDLLERVQRRPPR</sequence>